<keyword evidence="7 14" id="KW-0378">Hydrolase</keyword>
<feature type="domain" description="LysM" evidence="17">
    <location>
        <begin position="334"/>
        <end position="379"/>
    </location>
</feature>
<feature type="domain" description="LysM" evidence="17">
    <location>
        <begin position="399"/>
        <end position="448"/>
    </location>
</feature>
<sequence>MWPGFITCVLWGASLVSSAINLDGDQVLLPLAEDDASPIGDPGTYHPDRHDCPLRCADYTNMHSWITYFSVDRLSRCEKPMLLQLSVTQPLDDPDSTILIRSCTLESVLDDNVTETRPPVDNPKKANDIFRPSLDEAPACLATGLEVDNEMSLAMSSGSGHADGQDLTRLIQGMQDFFDAPDNCDESFVFAYHKGTVASIFVGKRLGKRTVSSALGALAGHLGSYGPIPDRVVAQLCHGVNGPEHMLGVSIDTTFNLAAVQKTAFEWSMGSCAGDQGLHAIGVLPNIKTWEISANKTWEISANKTLWGNQTLAMASFGGVRDRRSLLIKRKTCSHVKVIPGDSCASLASRCDISRMGLRKYNRRPHFCSTLMPDEYICCSTGDPNTEPRPEPSADGTCAIHVIENGDSCFALAQKYGVSVDKLEEWNKGKVWAWNECKEMLAGYNMCVSDGSAPLPPSQEGTECGPLVPGTDKLLERARRAGSFSLADLNPCPLKACCSNWGYCGVFPAHCDVNAPEGGGPGSKKKGHQNTCVSNCGMEMKQNSGPPQSFQRIGYYESWNLQRDCLWLKAKNANTDGSYTHIHWGFADIEPGSWKPVIKDPGGQWNDFKALANVKRVVSFGGWAYSTEPASYGIIRSAIIYHREEFATNLAEFAQNEGIDGIDIDWEYPGAPDILVNGQPIGQKRDGINYLRFLTVLRDKLGSDKSLSIAAPASYWYLKGFPIDKIAEVIDYIVYMTYDLHGQWDYGNVNAFDSCPSGKCIRSHVTKAGVPNDKIFVGESSYGRSFRMAKDDCWRPDCEFTGSRTQSDANPGRCTKTAGYISNAEISEMLKRGAGARSFYDGKSDTDVVLFQGDYIGYMSPTIKDARRAEWSKLNFAGTIDWALDLQEFTADDYDAPPPDRPKSGLGCIQGDERTVNTGDLCAFSCSHGFCPESLCQCLETGPIQDLPPEESGVKMNAFDAFDVDLNRLCSFACKYGHCPDEICKPEVGDSDSDDSDGSSKGHRLPIHEKNPYRIDYAAVRRENANLCHVFKDTRYADMGRAPCQFYCQSVLDEAKKQGRTSNYGCVGLLVPLNQEIPWQPHMRTGLLAAPGKCQCDNWLVNELADTVLEAMPAIAQIGCYILMSSFKFTLDLGLSFATRGTGRILDQGMGMSFISYPYMLATAAQMASYLYPDEEDPEGAFSWWLTPCGGTDLVPDDVKKVFDDLNQVPHGRTSFKKPKKIGKGSGKKGDGGNPRAPIRPKPTGGGGGRPGGAARRCHVPAHRSTKRMGVARNTLRLLSCDRQSRTRTVEMVITSLVYAPNAKPTLVTKTCSKRWSQACYHYSSAIRENKQWSTLTCPQEAATIDHRRKAQATVVWEREHMGQGWRNAAHRAQSMCHMDEWPPVYLLGDHDPARINAGQNQLGQRVRFLPASDNTGAAHMWKSVCFSPALDGLSNTEIKRQVERARKPFKTSNKKGDQQTHAMATVTSRPQFAVGSWGHSSSPARDDGLRDNSCWPSGIAANDPGFALLSLDEWYDKNPRAPGQRTKWDYSSDYKKGQNGD</sequence>
<dbReference type="Gene3D" id="3.10.50.10">
    <property type="match status" value="1"/>
</dbReference>
<evidence type="ECO:0000256" key="5">
    <source>
        <dbReference type="ARBA" id="ARBA00022525"/>
    </source>
</evidence>
<keyword evidence="12" id="KW-0624">Polysaccharide degradation</keyword>
<comment type="catalytic activity">
    <reaction evidence="1">
        <text>Random endo-hydrolysis of N-acetyl-beta-D-glucosaminide (1-&gt;4)-beta-linkages in chitin and chitodextrins.</text>
        <dbReference type="EC" id="3.2.1.14"/>
    </reaction>
</comment>
<evidence type="ECO:0000256" key="4">
    <source>
        <dbReference type="ARBA" id="ARBA00012729"/>
    </source>
</evidence>
<dbReference type="GO" id="GO:0000272">
    <property type="term" value="P:polysaccharide catabolic process"/>
    <property type="evidence" value="ECO:0007669"/>
    <property type="project" value="UniProtKB-KW"/>
</dbReference>
<dbReference type="PANTHER" id="PTHR47700:SF2">
    <property type="entry name" value="CHITINASE"/>
    <property type="match status" value="1"/>
</dbReference>
<dbReference type="InterPro" id="IPR036779">
    <property type="entry name" value="LysM_dom_sf"/>
</dbReference>
<dbReference type="Gene3D" id="3.30.60.10">
    <property type="entry name" value="Endochitinase-like"/>
    <property type="match status" value="1"/>
</dbReference>
<name>A0A097F8K1_9HYPO</name>
<dbReference type="CDD" id="cd00035">
    <property type="entry name" value="ChtBD1"/>
    <property type="match status" value="1"/>
</dbReference>
<dbReference type="InterPro" id="IPR018392">
    <property type="entry name" value="LysM"/>
</dbReference>
<dbReference type="InterPro" id="IPR017853">
    <property type="entry name" value="GH"/>
</dbReference>
<dbReference type="GO" id="GO:0005576">
    <property type="term" value="C:extracellular region"/>
    <property type="evidence" value="ECO:0007669"/>
    <property type="project" value="UniProtKB-SubCell"/>
</dbReference>
<dbReference type="Gene3D" id="3.20.20.80">
    <property type="entry name" value="Glycosidases"/>
    <property type="match status" value="1"/>
</dbReference>
<feature type="region of interest" description="Disordered" evidence="15">
    <location>
        <begin position="1210"/>
        <end position="1267"/>
    </location>
</feature>
<comment type="similarity">
    <text evidence="13">Belongs to the secreted LysM effector family.</text>
</comment>
<keyword evidence="9" id="KW-0843">Virulence</keyword>
<accession>A0A097F8K1</accession>
<evidence type="ECO:0000256" key="15">
    <source>
        <dbReference type="SAM" id="MobiDB-lite"/>
    </source>
</evidence>
<evidence type="ECO:0000256" key="10">
    <source>
        <dbReference type="ARBA" id="ARBA00023277"/>
    </source>
</evidence>
<dbReference type="GO" id="GO:0008061">
    <property type="term" value="F:chitin binding"/>
    <property type="evidence" value="ECO:0007669"/>
    <property type="project" value="UniProtKB-KW"/>
</dbReference>
<dbReference type="PROSITE" id="PS51910">
    <property type="entry name" value="GH18_2"/>
    <property type="match status" value="1"/>
</dbReference>
<dbReference type="EC" id="3.2.1.14" evidence="4"/>
<dbReference type="SMART" id="SM00636">
    <property type="entry name" value="Glyco_18"/>
    <property type="match status" value="1"/>
</dbReference>
<evidence type="ECO:0000256" key="2">
    <source>
        <dbReference type="ARBA" id="ARBA00004613"/>
    </source>
</evidence>
<proteinExistence type="evidence at transcript level"/>
<dbReference type="Pfam" id="PF00704">
    <property type="entry name" value="Glyco_hydro_18"/>
    <property type="match status" value="1"/>
</dbReference>
<feature type="compositionally biased region" description="Basic residues" evidence="15">
    <location>
        <begin position="1256"/>
        <end position="1267"/>
    </location>
</feature>
<evidence type="ECO:0000256" key="12">
    <source>
        <dbReference type="ARBA" id="ARBA00023326"/>
    </source>
</evidence>
<dbReference type="CDD" id="cd00118">
    <property type="entry name" value="LysM"/>
    <property type="match status" value="1"/>
</dbReference>
<evidence type="ECO:0000256" key="3">
    <source>
        <dbReference type="ARBA" id="ARBA00008682"/>
    </source>
</evidence>
<feature type="domain" description="GH18" evidence="18">
    <location>
        <begin position="550"/>
        <end position="909"/>
    </location>
</feature>
<keyword evidence="11 14" id="KW-0326">Glycosidase</keyword>
<dbReference type="Gene3D" id="3.10.350.10">
    <property type="entry name" value="LysM domain"/>
    <property type="match status" value="2"/>
</dbReference>
<dbReference type="PROSITE" id="PS51782">
    <property type="entry name" value="LYSM"/>
    <property type="match status" value="2"/>
</dbReference>
<dbReference type="SUPFAM" id="SSF54106">
    <property type="entry name" value="LysM domain"/>
    <property type="match status" value="1"/>
</dbReference>
<keyword evidence="10" id="KW-0119">Carbohydrate metabolism</keyword>
<evidence type="ECO:0000313" key="19">
    <source>
        <dbReference type="EMBL" id="AIT18865.1"/>
    </source>
</evidence>
<keyword evidence="6" id="KW-0147">Chitin-binding</keyword>
<reference evidence="19" key="1">
    <citation type="submission" date="2014-07" db="EMBL/GenBank/DDBJ databases">
        <authorList>
            <person name="Agrawal Y."/>
            <person name="Khatri I."/>
            <person name="Subramanian S."/>
            <person name="Shenoy B.D."/>
        </authorList>
    </citation>
    <scope>NUCLEOTIDE SEQUENCE</scope>
    <source>
        <strain evidence="19">CO18</strain>
    </source>
</reference>
<keyword evidence="5" id="KW-0964">Secreted</keyword>
<dbReference type="InterPro" id="IPR036861">
    <property type="entry name" value="Endochitinase-like_sf"/>
</dbReference>
<feature type="compositionally biased region" description="Basic residues" evidence="15">
    <location>
        <begin position="1214"/>
        <end position="1227"/>
    </location>
</feature>
<protein>
    <recommendedName>
        <fullName evidence="4">chitinase</fullName>
        <ecNumber evidence="4">3.2.1.14</ecNumber>
    </recommendedName>
</protein>
<dbReference type="Pfam" id="PF01476">
    <property type="entry name" value="LysM"/>
    <property type="match status" value="1"/>
</dbReference>
<feature type="chain" id="PRO_5001934639" description="chitinase" evidence="16">
    <location>
        <begin position="19"/>
        <end position="1542"/>
    </location>
</feature>
<dbReference type="SMART" id="SM00270">
    <property type="entry name" value="ChtBD1"/>
    <property type="match status" value="1"/>
</dbReference>
<dbReference type="GO" id="GO:0006032">
    <property type="term" value="P:chitin catabolic process"/>
    <property type="evidence" value="ECO:0007669"/>
    <property type="project" value="UniProtKB-KW"/>
</dbReference>
<dbReference type="InterPro" id="IPR001579">
    <property type="entry name" value="Glyco_hydro_18_chit_AS"/>
</dbReference>
<dbReference type="PROSITE" id="PS01095">
    <property type="entry name" value="GH18_1"/>
    <property type="match status" value="1"/>
</dbReference>
<evidence type="ECO:0000256" key="11">
    <source>
        <dbReference type="ARBA" id="ARBA00023295"/>
    </source>
</evidence>
<comment type="similarity">
    <text evidence="3">Belongs to the glycosyl hydrolase 18 family. Chitinase class V subfamily.</text>
</comment>
<dbReference type="Pfam" id="PF00187">
    <property type="entry name" value="Chitin_bind_1"/>
    <property type="match status" value="1"/>
</dbReference>
<dbReference type="InterPro" id="IPR011583">
    <property type="entry name" value="Chitinase_II/V-like_cat"/>
</dbReference>
<feature type="compositionally biased region" description="Basic and acidic residues" evidence="15">
    <location>
        <begin position="1527"/>
        <end position="1542"/>
    </location>
</feature>
<comment type="subcellular location">
    <subcellularLocation>
        <location evidence="2">Secreted</location>
    </subcellularLocation>
</comment>
<evidence type="ECO:0000256" key="7">
    <source>
        <dbReference type="ARBA" id="ARBA00022801"/>
    </source>
</evidence>
<dbReference type="SUPFAM" id="SSF57016">
    <property type="entry name" value="Plant lectins/antimicrobial peptides"/>
    <property type="match status" value="1"/>
</dbReference>
<evidence type="ECO:0000256" key="1">
    <source>
        <dbReference type="ARBA" id="ARBA00000822"/>
    </source>
</evidence>
<feature type="region of interest" description="Disordered" evidence="15">
    <location>
        <begin position="1472"/>
        <end position="1491"/>
    </location>
</feature>
<evidence type="ECO:0000256" key="9">
    <source>
        <dbReference type="ARBA" id="ARBA00023026"/>
    </source>
</evidence>
<evidence type="ECO:0000259" key="18">
    <source>
        <dbReference type="PROSITE" id="PS51910"/>
    </source>
</evidence>
<feature type="region of interest" description="Disordered" evidence="15">
    <location>
        <begin position="1519"/>
        <end position="1542"/>
    </location>
</feature>
<dbReference type="SUPFAM" id="SSF51445">
    <property type="entry name" value="(Trans)glycosidases"/>
    <property type="match status" value="1"/>
</dbReference>
<evidence type="ECO:0000256" key="13">
    <source>
        <dbReference type="ARBA" id="ARBA00044955"/>
    </source>
</evidence>
<dbReference type="SMART" id="SM00257">
    <property type="entry name" value="LysM"/>
    <property type="match status" value="2"/>
</dbReference>
<keyword evidence="8" id="KW-0146">Chitin degradation</keyword>
<keyword evidence="16" id="KW-0732">Signal</keyword>
<evidence type="ECO:0000256" key="8">
    <source>
        <dbReference type="ARBA" id="ARBA00023024"/>
    </source>
</evidence>
<organism evidence="19">
    <name type="scientific">Ophiocordyceps sinensis</name>
    <dbReference type="NCBI Taxonomy" id="72228"/>
    <lineage>
        <taxon>Eukaryota</taxon>
        <taxon>Fungi</taxon>
        <taxon>Dikarya</taxon>
        <taxon>Ascomycota</taxon>
        <taxon>Pezizomycotina</taxon>
        <taxon>Sordariomycetes</taxon>
        <taxon>Hypocreomycetidae</taxon>
        <taxon>Hypocreales</taxon>
        <taxon>Ophiocordycipitaceae</taxon>
        <taxon>Ophiocordyceps</taxon>
    </lineage>
</organism>
<dbReference type="InterPro" id="IPR053214">
    <property type="entry name" value="LysM12-like"/>
</dbReference>
<gene>
    <name evidence="19" type="primary">Chi-12</name>
</gene>
<evidence type="ECO:0000256" key="6">
    <source>
        <dbReference type="ARBA" id="ARBA00022669"/>
    </source>
</evidence>
<feature type="signal peptide" evidence="16">
    <location>
        <begin position="1"/>
        <end position="18"/>
    </location>
</feature>
<evidence type="ECO:0000256" key="14">
    <source>
        <dbReference type="RuleBase" id="RU000489"/>
    </source>
</evidence>
<dbReference type="SUPFAM" id="SSF54556">
    <property type="entry name" value="Chitinase insertion domain"/>
    <property type="match status" value="1"/>
</dbReference>
<evidence type="ECO:0000259" key="17">
    <source>
        <dbReference type="PROSITE" id="PS51782"/>
    </source>
</evidence>
<dbReference type="InterPro" id="IPR029070">
    <property type="entry name" value="Chitinase_insertion_sf"/>
</dbReference>
<evidence type="ECO:0000256" key="16">
    <source>
        <dbReference type="SAM" id="SignalP"/>
    </source>
</evidence>
<dbReference type="EMBL" id="KM220966">
    <property type="protein sequence ID" value="AIT18865.1"/>
    <property type="molecule type" value="mRNA"/>
</dbReference>
<dbReference type="PANTHER" id="PTHR47700">
    <property type="entry name" value="V CHITINASE, PUTATIVE (AFU_ORTHOLOGUE AFUA_6G13720)-RELATED"/>
    <property type="match status" value="1"/>
</dbReference>
<dbReference type="GO" id="GO:0008843">
    <property type="term" value="F:endochitinase activity"/>
    <property type="evidence" value="ECO:0007669"/>
    <property type="project" value="UniProtKB-EC"/>
</dbReference>
<dbReference type="InterPro" id="IPR001002">
    <property type="entry name" value="Chitin-bd_1"/>
</dbReference>
<dbReference type="InterPro" id="IPR001223">
    <property type="entry name" value="Glyco_hydro18_cat"/>
</dbReference>